<evidence type="ECO:0000313" key="1">
    <source>
        <dbReference type="EMBL" id="MFD2696563.1"/>
    </source>
</evidence>
<keyword evidence="2" id="KW-1185">Reference proteome</keyword>
<dbReference type="Pfam" id="PF13585">
    <property type="entry name" value="CHU_C"/>
    <property type="match status" value="1"/>
</dbReference>
<organism evidence="1 2">
    <name type="scientific">Mesonia sediminis</name>
    <dbReference type="NCBI Taxonomy" id="1703946"/>
    <lineage>
        <taxon>Bacteria</taxon>
        <taxon>Pseudomonadati</taxon>
        <taxon>Bacteroidota</taxon>
        <taxon>Flavobacteriia</taxon>
        <taxon>Flavobacteriales</taxon>
        <taxon>Flavobacteriaceae</taxon>
        <taxon>Mesonia</taxon>
    </lineage>
</organism>
<name>A0ABW5SAP3_9FLAO</name>
<sequence length="409" mass="46705">MKYATQILLILWVFLHPILLTAQTVNTGMLYVSEQTTFSTVSDFFNEPSASFYNDGRSNFYGDIYNQSKFDFYQNTGTIRLVGSKLQRLKGDFLAVNNLYLDNITPVIAFSLEAELNIYNQAYFQLGVLKNRKSEAPINFLNEAIARNASHSSHVDGPVFKFGKEDFTYPIGHKSYYRPAILQQLPLENIVESTYFFEDAGDLYDRRKKEGLIDRISHTEYWEVKIYNPAEAVLSLSYDNSTTPSYILNHINQGDAIHIVRWNERLNAWVDLGGMVDIDAKTVSTTIDKAGIYTLALMKFNEINPCDIVVYNAVTPNQDGFNDYLKIINDNPGCAKNLKVQIFNRWGVKVFETDTYGLAGHVFDGYSTGRLTVREGSKLPSGTYFYVLEYQYNENQIHKKMGYIHLSST</sequence>
<comment type="caution">
    <text evidence="1">The sequence shown here is derived from an EMBL/GenBank/DDBJ whole genome shotgun (WGS) entry which is preliminary data.</text>
</comment>
<dbReference type="EMBL" id="JBHULZ010000004">
    <property type="protein sequence ID" value="MFD2696563.1"/>
    <property type="molecule type" value="Genomic_DNA"/>
</dbReference>
<evidence type="ECO:0000313" key="2">
    <source>
        <dbReference type="Proteomes" id="UP001597357"/>
    </source>
</evidence>
<gene>
    <name evidence="1" type="ORF">ACFSQ0_01010</name>
</gene>
<protein>
    <submittedName>
        <fullName evidence="1">Gliding motility-associated C-terminal domain-containing protein</fullName>
    </submittedName>
</protein>
<reference evidence="2" key="1">
    <citation type="journal article" date="2019" name="Int. J. Syst. Evol. Microbiol.">
        <title>The Global Catalogue of Microorganisms (GCM) 10K type strain sequencing project: providing services to taxonomists for standard genome sequencing and annotation.</title>
        <authorList>
            <consortium name="The Broad Institute Genomics Platform"/>
            <consortium name="The Broad Institute Genome Sequencing Center for Infectious Disease"/>
            <person name="Wu L."/>
            <person name="Ma J."/>
        </authorList>
    </citation>
    <scope>NUCLEOTIDE SEQUENCE [LARGE SCALE GENOMIC DNA]</scope>
    <source>
        <strain evidence="2">KCTC 42255</strain>
    </source>
</reference>
<dbReference type="NCBIfam" id="TIGR04131">
    <property type="entry name" value="Bac_Flav_CTERM"/>
    <property type="match status" value="1"/>
</dbReference>
<dbReference type="RefSeq" id="WP_379042876.1">
    <property type="nucleotide sequence ID" value="NZ_JBHULZ010000004.1"/>
</dbReference>
<dbReference type="Proteomes" id="UP001597357">
    <property type="component" value="Unassembled WGS sequence"/>
</dbReference>
<dbReference type="InterPro" id="IPR026341">
    <property type="entry name" value="T9SS_type_B"/>
</dbReference>
<proteinExistence type="predicted"/>
<accession>A0ABW5SAP3</accession>